<gene>
    <name evidence="2" type="ORF">CFBP6411_03474</name>
</gene>
<evidence type="ECO:0000313" key="3">
    <source>
        <dbReference type="Proteomes" id="UP000238093"/>
    </source>
</evidence>
<reference evidence="2 3" key="1">
    <citation type="submission" date="2017-11" db="EMBL/GenBank/DDBJ databases">
        <authorList>
            <person name="Han C.G."/>
        </authorList>
    </citation>
    <scope>NUCLEOTIDE SEQUENCE [LARGE SCALE GENOMIC DNA]</scope>
    <source>
        <strain evidence="2">CFBP6411</strain>
    </source>
</reference>
<evidence type="ECO:0000313" key="2">
    <source>
        <dbReference type="EMBL" id="SOS34831.1"/>
    </source>
</evidence>
<evidence type="ECO:0000256" key="1">
    <source>
        <dbReference type="SAM" id="MobiDB-lite"/>
    </source>
</evidence>
<accession>A0A2K4WG27</accession>
<name>A0A2K4WG27_9PSED</name>
<sequence>MAGHSADSLLAWMQGSTQLRGWDAIVAIDSKAVNDLLAQTYQTGVGQGLAQPVPDGSITIPDTNISHYFSGLVLGPPALSFEHSSLESAPVAWRMSAVSGIHTVMENNYGRDSILKMFSYDPSGAAGLRLDTQLTSQGPALAVDLGLSENVELDFSGSSPAEQRQAGKFVQAWLLDPANRQRVFTLGVFGDTGNPLLNVRRIDARTQLENADGVEGRGALLLFTTLEHGATGGFPDNAADFRYLIPSDTGADYSATAVFSSHALHRAALGHAVMQALQGPDFEFILPPEKPLGRMVALAGELQVASESYTTADFEFESTALSIPAVSTQKSLTIDFDYSEAMQSWSFPVTVDFRYKALNSTAWQSRNEAFNVNLQYALHLLPAESGDQVMQGHFYAPYEHNQEVSPVAGRLDGVTDQEQQQINGFVAHTVKHSLTKALGRTLQTKGYDSVLSHFDLGDDQVLKGLTSGMPHDLAVFGKIDSAASTFRIVEQQALVVAGAQLQMTTLPARTGLVWSVENPPGSGGSPGKFEGQGIYHAPDAPAMTQAVQRVLVTASDPDTLQRSTTLVTVQADAVSINPLIQVCNYGERVSLLAGAPGDGKLIWSIVDRVPGESGTLEADADGSGGQIYVAGPKVTGKTYLLDEVAVSDGQHTRSAWVLVRQNSAALTIEAVEDSTLGEGEIRLQARSIGNIIPGVEWWKPDSMPGSFAGDVYKSDLNALDRFVVIFARLEDPDWGEVYEGHVILPLPLNRSAEMVQKLLLPQVEPSILDRLLKRSNTEALTQGWDAILAVSRDELNKQLEQQYVERHQNLSFFPPLNGVVALDELATVRLNRVELGVPSVSMLAADSSSVTVTMSIVAGRYTRIHHPAGEAPTVSASFKITEAMDFWVEMSVPLQVDCEGNVTIALNKGYGFTCNLAGVDEPANVLLAAFFAAEFKHIAQHRAVFVLLGIDLNRYTAQSPASFRVLTQSAPGARDAGARNFGEGALVLLIRIRGGHGDGQFPLSRDFPYPIPANPKARLGQSYGASLILSREMRCGDGQGRPSLLDSLRFGAGAPFAASVTRVADDLLMFGTFEAPQATITPLFSTIMAGQTQSFTLRNGQGQTIAVNSWQVISLQGHTPVVHGTITSSGVYTAASVTQMGHDMLRVVVSATYDDAGKTRTASALLGVLSESMEIAPRVMVVAGRALVQPVLLKATTLGGAQVRLALQGAETGTLAQVDGGMLFKADARSGKRTLSTQQLSVEGDAKRLATVLIANGQQTLRIEPNPVPRSPKGVPVQLRDDSTLLPEYGRCWKVIGGEGTVDAQGLFTPLADFIGSCVVSCEISNNEVVLASGYAVIEVSDIVEEPTWTDLSLFTVTVPGGLDNQTSGSLYPNGYQQLRIQTKTQPSEEGSSLSVTELATMHLVDNESGAKIYEVTPPLDGIPEGDPQTWLLSSLKNRFDLSLAGTLAVEPLIDTTSIQNFYLHSRAKPGYVGTFHATFQQDGKRWWTSVEMQDQNSKILITPRTIPVFDTGNYDFKPTRAEGSGGDPTEMPPADWTTDDPFTLNFRTTDYWKLSVRYPSTQAVVDFEMFKYLPESGGDAIASMILWESEQKAETFFSWTGYAFDDTEVPGDVDKIKFDAALECIVNGAESLDLPVKMNIFESGKLIISLHRTDSVPFISVGDPGRDKLYRSIVVSLLDKLGNIHRRRISFLSEGTVGRRNRLVHTLYTPT</sequence>
<organism evidence="2 3">
    <name type="scientific">Pseudomonas syringae group genomosp. 3</name>
    <dbReference type="NCBI Taxonomy" id="251701"/>
    <lineage>
        <taxon>Bacteria</taxon>
        <taxon>Pseudomonadati</taxon>
        <taxon>Pseudomonadota</taxon>
        <taxon>Gammaproteobacteria</taxon>
        <taxon>Pseudomonadales</taxon>
        <taxon>Pseudomonadaceae</taxon>
        <taxon>Pseudomonas</taxon>
    </lineage>
</organism>
<protein>
    <recommendedName>
        <fullName evidence="4">Imidazole glycerol phosphate synthase</fullName>
    </recommendedName>
</protein>
<dbReference type="RefSeq" id="WP_104698582.1">
    <property type="nucleotide sequence ID" value="NZ_LT963408.1"/>
</dbReference>
<evidence type="ECO:0008006" key="4">
    <source>
        <dbReference type="Google" id="ProtNLM"/>
    </source>
</evidence>
<dbReference type="Proteomes" id="UP000238093">
    <property type="component" value="Chromosome I"/>
</dbReference>
<dbReference type="EMBL" id="LT963408">
    <property type="protein sequence ID" value="SOS34831.1"/>
    <property type="molecule type" value="Genomic_DNA"/>
</dbReference>
<feature type="region of interest" description="Disordered" evidence="1">
    <location>
        <begin position="1519"/>
        <end position="1539"/>
    </location>
</feature>
<proteinExistence type="predicted"/>